<dbReference type="InterPro" id="IPR052513">
    <property type="entry name" value="Thioester_dehydratase-like"/>
</dbReference>
<dbReference type="InterPro" id="IPR002878">
    <property type="entry name" value="ChsH2_C"/>
</dbReference>
<dbReference type="RefSeq" id="WP_189028489.1">
    <property type="nucleotide sequence ID" value="NZ_BMNE01000003.1"/>
</dbReference>
<accession>A0ABQ2KG64</accession>
<evidence type="ECO:0000313" key="3">
    <source>
        <dbReference type="EMBL" id="GGN80885.1"/>
    </source>
</evidence>
<dbReference type="Proteomes" id="UP000658127">
    <property type="component" value="Unassembled WGS sequence"/>
</dbReference>
<dbReference type="Pfam" id="PF01796">
    <property type="entry name" value="OB_ChsH2_C"/>
    <property type="match status" value="1"/>
</dbReference>
<gene>
    <name evidence="3" type="ORF">GCM10011610_30690</name>
</gene>
<feature type="domain" description="ChsH2 rubredoxin-like zinc ribbon" evidence="2">
    <location>
        <begin position="20"/>
        <end position="54"/>
    </location>
</feature>
<evidence type="ECO:0000259" key="1">
    <source>
        <dbReference type="Pfam" id="PF01796"/>
    </source>
</evidence>
<dbReference type="PANTHER" id="PTHR34075:SF5">
    <property type="entry name" value="BLR3430 PROTEIN"/>
    <property type="match status" value="1"/>
</dbReference>
<dbReference type="PANTHER" id="PTHR34075">
    <property type="entry name" value="BLR3430 PROTEIN"/>
    <property type="match status" value="1"/>
</dbReference>
<dbReference type="Gene3D" id="6.10.30.10">
    <property type="match status" value="1"/>
</dbReference>
<comment type="caution">
    <text evidence="3">The sequence shown here is derived from an EMBL/GenBank/DDBJ whole genome shotgun (WGS) entry which is preliminary data.</text>
</comment>
<dbReference type="InterPro" id="IPR012340">
    <property type="entry name" value="NA-bd_OB-fold"/>
</dbReference>
<evidence type="ECO:0000259" key="2">
    <source>
        <dbReference type="Pfam" id="PF12172"/>
    </source>
</evidence>
<protein>
    <recommendedName>
        <fullName evidence="5">DUF35 domain-containing protein</fullName>
    </recommendedName>
</protein>
<reference evidence="4" key="1">
    <citation type="journal article" date="2019" name="Int. J. Syst. Evol. Microbiol.">
        <title>The Global Catalogue of Microorganisms (GCM) 10K type strain sequencing project: providing services to taxonomists for standard genome sequencing and annotation.</title>
        <authorList>
            <consortium name="The Broad Institute Genomics Platform"/>
            <consortium name="The Broad Institute Genome Sequencing Center for Infectious Disease"/>
            <person name="Wu L."/>
            <person name="Ma J."/>
        </authorList>
    </citation>
    <scope>NUCLEOTIDE SEQUENCE [LARGE SCALE GENOMIC DNA]</scope>
    <source>
        <strain evidence="4">CGMCC 4.7329</strain>
    </source>
</reference>
<evidence type="ECO:0000313" key="4">
    <source>
        <dbReference type="Proteomes" id="UP000658127"/>
    </source>
</evidence>
<dbReference type="EMBL" id="BMNE01000003">
    <property type="protein sequence ID" value="GGN80885.1"/>
    <property type="molecule type" value="Genomic_DNA"/>
</dbReference>
<organism evidence="3 4">
    <name type="scientific">Nocardia rhizosphaerihabitans</name>
    <dbReference type="NCBI Taxonomy" id="1691570"/>
    <lineage>
        <taxon>Bacteria</taxon>
        <taxon>Bacillati</taxon>
        <taxon>Actinomycetota</taxon>
        <taxon>Actinomycetes</taxon>
        <taxon>Mycobacteriales</taxon>
        <taxon>Nocardiaceae</taxon>
        <taxon>Nocardia</taxon>
    </lineage>
</organism>
<proteinExistence type="predicted"/>
<keyword evidence="4" id="KW-1185">Reference proteome</keyword>
<sequence>MSETVTWPPMKRDAKSAEFFDAAGRGELAIKKCTGCGRSLAPEAMVCTDCGGSDPVWTSASGTGTLITWTTVHKAPNPAFADLVPYTVGVVELAEGPWLYARITGEPLVGAALRSEFVNPSEGESYPVWVVASGE</sequence>
<evidence type="ECO:0008006" key="5">
    <source>
        <dbReference type="Google" id="ProtNLM"/>
    </source>
</evidence>
<feature type="domain" description="ChsH2 C-terminal OB-fold" evidence="1">
    <location>
        <begin position="57"/>
        <end position="117"/>
    </location>
</feature>
<dbReference type="Pfam" id="PF12172">
    <property type="entry name" value="zf-ChsH2"/>
    <property type="match status" value="1"/>
</dbReference>
<dbReference type="InterPro" id="IPR022002">
    <property type="entry name" value="ChsH2_Znr"/>
</dbReference>
<name>A0ABQ2KG64_9NOCA</name>
<dbReference type="SUPFAM" id="SSF50249">
    <property type="entry name" value="Nucleic acid-binding proteins"/>
    <property type="match status" value="1"/>
</dbReference>